<dbReference type="Proteomes" id="UP000321580">
    <property type="component" value="Unassembled WGS sequence"/>
</dbReference>
<accession>A0A5C6RM44</accession>
<evidence type="ECO:0008006" key="4">
    <source>
        <dbReference type="Google" id="ProtNLM"/>
    </source>
</evidence>
<feature type="chain" id="PRO_5022739610" description="Lipocalin-like domain-containing protein" evidence="1">
    <location>
        <begin position="24"/>
        <end position="129"/>
    </location>
</feature>
<reference evidence="2 3" key="1">
    <citation type="submission" date="2019-08" db="EMBL/GenBank/DDBJ databases">
        <title>Genome of Phaeodactylibacter luteus.</title>
        <authorList>
            <person name="Bowman J.P."/>
        </authorList>
    </citation>
    <scope>NUCLEOTIDE SEQUENCE [LARGE SCALE GENOMIC DNA]</scope>
    <source>
        <strain evidence="2 3">KCTC 42180</strain>
    </source>
</reference>
<protein>
    <recommendedName>
        <fullName evidence="4">Lipocalin-like domain-containing protein</fullName>
    </recommendedName>
</protein>
<dbReference type="OrthoDB" id="1495221at2"/>
<keyword evidence="3" id="KW-1185">Reference proteome</keyword>
<dbReference type="PROSITE" id="PS51257">
    <property type="entry name" value="PROKAR_LIPOPROTEIN"/>
    <property type="match status" value="1"/>
</dbReference>
<keyword evidence="1" id="KW-0732">Signal</keyword>
<name>A0A5C6RM44_9BACT</name>
<dbReference type="EMBL" id="VOOR01000016">
    <property type="protein sequence ID" value="TXB63406.1"/>
    <property type="molecule type" value="Genomic_DNA"/>
</dbReference>
<dbReference type="RefSeq" id="WP_147167231.1">
    <property type="nucleotide sequence ID" value="NZ_VOOR01000016.1"/>
</dbReference>
<dbReference type="AlphaFoldDB" id="A0A5C6RM44"/>
<evidence type="ECO:0000313" key="2">
    <source>
        <dbReference type="EMBL" id="TXB63406.1"/>
    </source>
</evidence>
<sequence length="129" mass="14198">MKNTVLSSLLLGAAAIAILQSCAEEPTQIKENLPGRWEITSALRDGQSAASLAELYYEFSENGQMNTNLPIASGASTYTIDGLGITQDYQGQEIYYQVADISDSTLILETELRDTRFTFYFRKGQPASE</sequence>
<evidence type="ECO:0000256" key="1">
    <source>
        <dbReference type="SAM" id="SignalP"/>
    </source>
</evidence>
<gene>
    <name evidence="2" type="ORF">FRY97_09550</name>
</gene>
<comment type="caution">
    <text evidence="2">The sequence shown here is derived from an EMBL/GenBank/DDBJ whole genome shotgun (WGS) entry which is preliminary data.</text>
</comment>
<organism evidence="2 3">
    <name type="scientific">Phaeodactylibacter luteus</name>
    <dbReference type="NCBI Taxonomy" id="1564516"/>
    <lineage>
        <taxon>Bacteria</taxon>
        <taxon>Pseudomonadati</taxon>
        <taxon>Bacteroidota</taxon>
        <taxon>Saprospiria</taxon>
        <taxon>Saprospirales</taxon>
        <taxon>Haliscomenobacteraceae</taxon>
        <taxon>Phaeodactylibacter</taxon>
    </lineage>
</organism>
<evidence type="ECO:0000313" key="3">
    <source>
        <dbReference type="Proteomes" id="UP000321580"/>
    </source>
</evidence>
<proteinExistence type="predicted"/>
<feature type="signal peptide" evidence="1">
    <location>
        <begin position="1"/>
        <end position="23"/>
    </location>
</feature>